<feature type="domain" description="4Fe-4S ferredoxin-type" evidence="16">
    <location>
        <begin position="530"/>
        <end position="560"/>
    </location>
</feature>
<dbReference type="Gene3D" id="3.30.70.20">
    <property type="match status" value="1"/>
</dbReference>
<dbReference type="CDD" id="cd02008">
    <property type="entry name" value="TPP_IOR_alpha"/>
    <property type="match status" value="1"/>
</dbReference>
<evidence type="ECO:0000256" key="9">
    <source>
        <dbReference type="ARBA" id="ARBA00023002"/>
    </source>
</evidence>
<feature type="binding site" evidence="15">
    <location>
        <position position="576"/>
    </location>
    <ligand>
        <name>[4Fe-4S] cluster</name>
        <dbReference type="ChEBI" id="CHEBI:49883"/>
        <label>2</label>
    </ligand>
</feature>
<dbReference type="PANTHER" id="PTHR43710">
    <property type="entry name" value="2-HYDROXYACYL-COA LYASE"/>
    <property type="match status" value="1"/>
</dbReference>
<evidence type="ECO:0000256" key="4">
    <source>
        <dbReference type="ARBA" id="ARBA00017710"/>
    </source>
</evidence>
<evidence type="ECO:0000256" key="15">
    <source>
        <dbReference type="PIRSR" id="PIRSR006439-50"/>
    </source>
</evidence>
<dbReference type="Gene3D" id="3.40.50.970">
    <property type="match status" value="2"/>
</dbReference>
<feature type="binding site" evidence="15">
    <location>
        <position position="550"/>
    </location>
    <ligand>
        <name>[4Fe-4S] cluster</name>
        <dbReference type="ChEBI" id="CHEBI:49883"/>
        <label>2</label>
    </ligand>
</feature>
<keyword evidence="11 14" id="KW-0411">Iron-sulfur</keyword>
<dbReference type="InterPro" id="IPR011766">
    <property type="entry name" value="TPP_enzyme_TPP-bd"/>
</dbReference>
<feature type="domain" description="4Fe-4S ferredoxin-type" evidence="16">
    <location>
        <begin position="561"/>
        <end position="589"/>
    </location>
</feature>
<evidence type="ECO:0000256" key="5">
    <source>
        <dbReference type="ARBA" id="ARBA00022448"/>
    </source>
</evidence>
<dbReference type="GO" id="GO:0046872">
    <property type="term" value="F:metal ion binding"/>
    <property type="evidence" value="ECO:0007669"/>
    <property type="project" value="UniProtKB-UniRule"/>
</dbReference>
<feature type="binding site" evidence="15">
    <location>
        <position position="545"/>
    </location>
    <ligand>
        <name>[4Fe-4S] cluster</name>
        <dbReference type="ChEBI" id="CHEBI:49883"/>
        <label>1</label>
    </ligand>
</feature>
<dbReference type="InterPro" id="IPR002880">
    <property type="entry name" value="Pyrv_Fd/Flavodoxin_OxRdtase_N"/>
</dbReference>
<keyword evidence="9 14" id="KW-0560">Oxidoreductase</keyword>
<evidence type="ECO:0000313" key="17">
    <source>
        <dbReference type="EMBL" id="TES85924.1"/>
    </source>
</evidence>
<evidence type="ECO:0000256" key="8">
    <source>
        <dbReference type="ARBA" id="ARBA00022982"/>
    </source>
</evidence>
<dbReference type="InterPro" id="IPR017900">
    <property type="entry name" value="4Fe4S_Fe_S_CS"/>
</dbReference>
<dbReference type="EC" id="1.2.7.8" evidence="3 14"/>
<dbReference type="EMBL" id="SOKU01000152">
    <property type="protein sequence ID" value="TES85924.1"/>
    <property type="molecule type" value="Genomic_DNA"/>
</dbReference>
<dbReference type="Pfam" id="PF02775">
    <property type="entry name" value="TPP_enzyme_C"/>
    <property type="match status" value="1"/>
</dbReference>
<keyword evidence="8 14" id="KW-0249">Electron transport</keyword>
<evidence type="ECO:0000256" key="2">
    <source>
        <dbReference type="ARBA" id="ARBA00011238"/>
    </source>
</evidence>
<keyword evidence="6 14" id="KW-0004">4Fe-4S</keyword>
<dbReference type="GO" id="GO:0043805">
    <property type="term" value="F:indolepyruvate ferredoxin oxidoreductase activity"/>
    <property type="evidence" value="ECO:0007669"/>
    <property type="project" value="UniProtKB-UniRule"/>
</dbReference>
<evidence type="ECO:0000256" key="10">
    <source>
        <dbReference type="ARBA" id="ARBA00023004"/>
    </source>
</evidence>
<feature type="binding site" evidence="15">
    <location>
        <position position="542"/>
    </location>
    <ligand>
        <name>[4Fe-4S] cluster</name>
        <dbReference type="ChEBI" id="CHEBI:49883"/>
        <label>1</label>
    </ligand>
</feature>
<dbReference type="SUPFAM" id="SSF52922">
    <property type="entry name" value="TK C-terminal domain-like"/>
    <property type="match status" value="1"/>
</dbReference>
<evidence type="ECO:0000256" key="11">
    <source>
        <dbReference type="ARBA" id="ARBA00023014"/>
    </source>
</evidence>
<comment type="catalytic activity">
    <reaction evidence="13 14">
        <text>indole-3-pyruvate + 2 oxidized [2Fe-2S]-[ferredoxin] + CoA = (indol-3-yl)acetyl-CoA + 2 reduced [2Fe-2S]-[ferredoxin] + CO2 + H(+)</text>
        <dbReference type="Rhea" id="RHEA:12645"/>
        <dbReference type="Rhea" id="RHEA-COMP:10000"/>
        <dbReference type="Rhea" id="RHEA-COMP:10001"/>
        <dbReference type="ChEBI" id="CHEBI:15378"/>
        <dbReference type="ChEBI" id="CHEBI:16526"/>
        <dbReference type="ChEBI" id="CHEBI:17640"/>
        <dbReference type="ChEBI" id="CHEBI:33737"/>
        <dbReference type="ChEBI" id="CHEBI:33738"/>
        <dbReference type="ChEBI" id="CHEBI:57271"/>
        <dbReference type="ChEBI" id="CHEBI:57287"/>
        <dbReference type="EC" id="1.2.7.8"/>
    </reaction>
</comment>
<dbReference type="GO" id="GO:0051539">
    <property type="term" value="F:4 iron, 4 sulfur cluster binding"/>
    <property type="evidence" value="ECO:0007669"/>
    <property type="project" value="UniProtKB-UniRule"/>
</dbReference>
<protein>
    <recommendedName>
        <fullName evidence="4 14">Indolepyruvate oxidoreductase subunit IorA</fullName>
        <shortName evidence="14">IOR</shortName>
        <ecNumber evidence="3 14">1.2.7.8</ecNumber>
    </recommendedName>
    <alternativeName>
        <fullName evidence="12 14">Indolepyruvate ferredoxin oxidoreductase subunit alpha</fullName>
    </alternativeName>
</protein>
<evidence type="ECO:0000256" key="1">
    <source>
        <dbReference type="ARBA" id="ARBA00002995"/>
    </source>
</evidence>
<feature type="binding site" evidence="15">
    <location>
        <position position="573"/>
    </location>
    <ligand>
        <name>[4Fe-4S] cluster</name>
        <dbReference type="ChEBI" id="CHEBI:49883"/>
        <label>2</label>
    </ligand>
</feature>
<dbReference type="PANTHER" id="PTHR43710:SF5">
    <property type="entry name" value="INDOLEPYRUVATE FERREDOXIN OXIDOREDUCTASE ALPHA SUBUNIT"/>
    <property type="match status" value="1"/>
</dbReference>
<organism evidence="17 18">
    <name type="scientific">Aerophobetes bacterium</name>
    <dbReference type="NCBI Taxonomy" id="2030807"/>
    <lineage>
        <taxon>Bacteria</taxon>
        <taxon>Candidatus Aerophobota</taxon>
    </lineage>
</organism>
<evidence type="ECO:0000256" key="3">
    <source>
        <dbReference type="ARBA" id="ARBA00012812"/>
    </source>
</evidence>
<evidence type="ECO:0000256" key="6">
    <source>
        <dbReference type="ARBA" id="ARBA00022485"/>
    </source>
</evidence>
<dbReference type="AlphaFoldDB" id="A0A523QJR5"/>
<dbReference type="InterPro" id="IPR045025">
    <property type="entry name" value="HACL1-like"/>
</dbReference>
<dbReference type="FunFam" id="3.40.50.970:FF:000039">
    <property type="entry name" value="Indolepyruvate oxidoreductase subunit IorA"/>
    <property type="match status" value="1"/>
</dbReference>
<keyword evidence="17" id="KW-0670">Pyruvate</keyword>
<dbReference type="InterPro" id="IPR017896">
    <property type="entry name" value="4Fe4S_Fe-S-bd"/>
</dbReference>
<dbReference type="SUPFAM" id="SSF52518">
    <property type="entry name" value="Thiamin diphosphate-binding fold (THDP-binding)"/>
    <property type="match status" value="2"/>
</dbReference>
<evidence type="ECO:0000256" key="13">
    <source>
        <dbReference type="ARBA" id="ARBA00048332"/>
    </source>
</evidence>
<keyword evidence="10 14" id="KW-0408">Iron</keyword>
<dbReference type="CDD" id="cd07034">
    <property type="entry name" value="TPP_PYR_PFOR_IOR-alpha_like"/>
    <property type="match status" value="1"/>
</dbReference>
<proteinExistence type="predicted"/>
<accession>A0A523QJR5</accession>
<dbReference type="Pfam" id="PF01855">
    <property type="entry name" value="POR_N"/>
    <property type="match status" value="1"/>
</dbReference>
<evidence type="ECO:0000259" key="16">
    <source>
        <dbReference type="PROSITE" id="PS51379"/>
    </source>
</evidence>
<feature type="binding site" evidence="15">
    <location>
        <position position="580"/>
    </location>
    <ligand>
        <name>[4Fe-4S] cluster</name>
        <dbReference type="ChEBI" id="CHEBI:49883"/>
        <label>1</label>
    </ligand>
</feature>
<comment type="function">
    <text evidence="1 14">Catalyzes the ferredoxin-dependent oxidative decarboxylation of arylpyruvates.</text>
</comment>
<dbReference type="PROSITE" id="PS00198">
    <property type="entry name" value="4FE4S_FER_1"/>
    <property type="match status" value="1"/>
</dbReference>
<feature type="binding site" evidence="15">
    <location>
        <position position="570"/>
    </location>
    <ligand>
        <name>[4Fe-4S] cluster</name>
        <dbReference type="ChEBI" id="CHEBI:49883"/>
        <label>2</label>
    </ligand>
</feature>
<dbReference type="InterPro" id="IPR009014">
    <property type="entry name" value="Transketo_C/PFOR_II"/>
</dbReference>
<keyword evidence="7 14" id="KW-0479">Metal-binding</keyword>
<keyword evidence="5 14" id="KW-0813">Transport</keyword>
<dbReference type="Proteomes" id="UP000320781">
    <property type="component" value="Unassembled WGS sequence"/>
</dbReference>
<dbReference type="NCBIfam" id="TIGR03336">
    <property type="entry name" value="IOR_alpha"/>
    <property type="match status" value="1"/>
</dbReference>
<comment type="subunit">
    <text evidence="2">Heterodimer of the IorA and IorB subunits.</text>
</comment>
<dbReference type="InterPro" id="IPR017721">
    <property type="entry name" value="IorA"/>
</dbReference>
<evidence type="ECO:0000313" key="18">
    <source>
        <dbReference type="Proteomes" id="UP000320781"/>
    </source>
</evidence>
<dbReference type="PROSITE" id="PS51379">
    <property type="entry name" value="4FE4S_FER_2"/>
    <property type="match status" value="2"/>
</dbReference>
<evidence type="ECO:0000256" key="7">
    <source>
        <dbReference type="ARBA" id="ARBA00022723"/>
    </source>
</evidence>
<evidence type="ECO:0000256" key="12">
    <source>
        <dbReference type="ARBA" id="ARBA00030514"/>
    </source>
</evidence>
<sequence>MKNRSAILSGNEAIARGAYEGGVSVAAGYPGTPSSEILETLTQYGGQVYCEWAPNEKVAVEVAAGASLVGARSMATMKHVGLNVASDPLMTLSYLGTEGSLVVAVADDPGMYSSQNEQDTRNYARSAKVPMFEPSDSQEAKDFMIAALELSEKFATPVILRSSTRISHGKSVVRLGERKVSPRKIGFVKNPQRYVAVPRYARKMREKMEERLRELQFYVNKCSQNRVIKGGKDIGVVTSGVAFQYAMEEFKEASILKLGLSYPFPDDLIREFASHYKELIIVEELDNFLEEHIRSLGIKTKGKDYFPWIGELNPDRVAQGRRRIEKGSARPVEKVMDEDAALIPPRPPVFCPGCPSRGLFYALSRIDCVVTGDIGCYSLGVFPPYERMDTILCMGGGITVAQGMDKAGFRDKPLIGIVGDSTFFHSGITGLLELSYNKGISTIVIVDNRATAMTGLQDHPGTGRTLMKEETYTAYPEDFAKACGIKNIRVISPLDLGETLRVLKEEVKKEAASVIISRHPCVLLQKPKKGPWSIEPDRCNQCARCLKIGCPAIYKQRADEEVIMIDETLCRGCGFCGQVCPKEAIVPGG</sequence>
<evidence type="ECO:0000256" key="14">
    <source>
        <dbReference type="PIRNR" id="PIRNR006439"/>
    </source>
</evidence>
<dbReference type="InterPro" id="IPR029061">
    <property type="entry name" value="THDP-binding"/>
</dbReference>
<dbReference type="PIRSF" id="PIRSF006439">
    <property type="entry name" value="Indolepyruvate_ferr_oxidored"/>
    <property type="match status" value="1"/>
</dbReference>
<name>A0A523QJR5_UNCAE</name>
<feature type="binding site" evidence="15">
    <location>
        <position position="539"/>
    </location>
    <ligand>
        <name>[4Fe-4S] cluster</name>
        <dbReference type="ChEBI" id="CHEBI:49883"/>
        <label>1</label>
    </ligand>
</feature>
<dbReference type="Pfam" id="PF13237">
    <property type="entry name" value="Fer4_10"/>
    <property type="match status" value="1"/>
</dbReference>
<comment type="cofactor">
    <cofactor evidence="14 15">
        <name>[4Fe-4S] cluster</name>
        <dbReference type="ChEBI" id="CHEBI:49883"/>
    </cofactor>
    <text evidence="14 15">Binds 2 [4Fe-4S] clusters. In this family the first cluster has a non-standard and varying [4Fe-4S] binding motif CX(2)CX(2)CX(4-5)CP.</text>
</comment>
<comment type="caution">
    <text evidence="17">The sequence shown here is derived from an EMBL/GenBank/DDBJ whole genome shotgun (WGS) entry which is preliminary data.</text>
</comment>
<dbReference type="GO" id="GO:0030976">
    <property type="term" value="F:thiamine pyrophosphate binding"/>
    <property type="evidence" value="ECO:0007669"/>
    <property type="project" value="InterPro"/>
</dbReference>
<gene>
    <name evidence="17" type="primary">iorA</name>
    <name evidence="17" type="ORF">E3J95_03265</name>
</gene>
<reference evidence="17 18" key="1">
    <citation type="submission" date="2019-03" db="EMBL/GenBank/DDBJ databases">
        <title>Metabolic potential of uncultured bacteria and archaea associated with petroleum seepage in deep-sea sediments.</title>
        <authorList>
            <person name="Dong X."/>
            <person name="Hubert C."/>
        </authorList>
    </citation>
    <scope>NUCLEOTIDE SEQUENCE [LARGE SCALE GENOMIC DNA]</scope>
    <source>
        <strain evidence="17">E44_bin92</strain>
    </source>
</reference>